<dbReference type="RefSeq" id="WP_087507017.1">
    <property type="nucleotide sequence ID" value="NZ_BMDX01000019.1"/>
</dbReference>
<evidence type="ECO:0000313" key="2">
    <source>
        <dbReference type="Proteomes" id="UP000619743"/>
    </source>
</evidence>
<evidence type="ECO:0000313" key="1">
    <source>
        <dbReference type="EMBL" id="GGA86219.1"/>
    </source>
</evidence>
<dbReference type="AlphaFoldDB" id="A0A8J2U899"/>
<gene>
    <name evidence="1" type="ORF">GCM10011369_30350</name>
</gene>
<name>A0A8J2U899_9GAMM</name>
<dbReference type="EMBL" id="BMDX01000019">
    <property type="protein sequence ID" value="GGA86219.1"/>
    <property type="molecule type" value="Genomic_DNA"/>
</dbReference>
<protein>
    <submittedName>
        <fullName evidence="1">Uncharacterized protein</fullName>
    </submittedName>
</protein>
<proteinExistence type="predicted"/>
<dbReference type="Proteomes" id="UP000619743">
    <property type="component" value="Unassembled WGS sequence"/>
</dbReference>
<comment type="caution">
    <text evidence="1">The sequence shown here is derived from an EMBL/GenBank/DDBJ whole genome shotgun (WGS) entry which is preliminary data.</text>
</comment>
<reference evidence="2" key="1">
    <citation type="journal article" date="2019" name="Int. J. Syst. Evol. Microbiol.">
        <title>The Global Catalogue of Microorganisms (GCM) 10K type strain sequencing project: providing services to taxonomists for standard genome sequencing and annotation.</title>
        <authorList>
            <consortium name="The Broad Institute Genomics Platform"/>
            <consortium name="The Broad Institute Genome Sequencing Center for Infectious Disease"/>
            <person name="Wu L."/>
            <person name="Ma J."/>
        </authorList>
    </citation>
    <scope>NUCLEOTIDE SEQUENCE [LARGE SCALE GENOMIC DNA]</scope>
    <source>
        <strain evidence="2">CGMCC 1.10130</strain>
    </source>
</reference>
<sequence length="171" mass="20189">MKVFFAILGTFITGAIGYYQYFYDHDLKWRDLRYKEAKVVYQDLLRQTAFLSEYSKSDNFDTKVFENKLDKLDLFLSSDFMLYKGDMVHMKALKLFIQYRECLKTKKNDISASCDTSKLGGYQYRLSICSRLSLDHIREVPDTTVPTNTNELIERIVKNENIEDLKSDCKY</sequence>
<accession>A0A8J2U899</accession>
<organism evidence="1 2">
    <name type="scientific">Neiella marina</name>
    <dbReference type="NCBI Taxonomy" id="508461"/>
    <lineage>
        <taxon>Bacteria</taxon>
        <taxon>Pseudomonadati</taxon>
        <taxon>Pseudomonadota</taxon>
        <taxon>Gammaproteobacteria</taxon>
        <taxon>Alteromonadales</taxon>
        <taxon>Echinimonadaceae</taxon>
        <taxon>Neiella</taxon>
    </lineage>
</organism>
<keyword evidence="2" id="KW-1185">Reference proteome</keyword>